<protein>
    <submittedName>
        <fullName evidence="2">Uncharacterized protein</fullName>
    </submittedName>
</protein>
<evidence type="ECO:0000313" key="2">
    <source>
        <dbReference type="EMBL" id="BBT39679.1"/>
    </source>
</evidence>
<proteinExistence type="predicted"/>
<name>A0A6S5TYY8_PSEPU</name>
<dbReference type="EMBL" id="AP022227">
    <property type="protein sequence ID" value="BBT39679.1"/>
    <property type="molecule type" value="Genomic_DNA"/>
</dbReference>
<accession>A0A6S5TYY8</accession>
<gene>
    <name evidence="2" type="ORF">WP8W18C01_20200</name>
</gene>
<evidence type="ECO:0000313" key="3">
    <source>
        <dbReference type="Proteomes" id="UP000515680"/>
    </source>
</evidence>
<dbReference type="Proteomes" id="UP000515680">
    <property type="component" value="Chromosome"/>
</dbReference>
<dbReference type="RefSeq" id="WP_182818551.1">
    <property type="nucleotide sequence ID" value="NZ_AP022227.1"/>
</dbReference>
<dbReference type="AlphaFoldDB" id="A0A6S5TYY8"/>
<organism evidence="2 3">
    <name type="scientific">Pseudomonas putida</name>
    <name type="common">Arthrobacter siderocapsulatus</name>
    <dbReference type="NCBI Taxonomy" id="303"/>
    <lineage>
        <taxon>Bacteria</taxon>
        <taxon>Pseudomonadati</taxon>
        <taxon>Pseudomonadota</taxon>
        <taxon>Gammaproteobacteria</taxon>
        <taxon>Pseudomonadales</taxon>
        <taxon>Pseudomonadaceae</taxon>
        <taxon>Pseudomonas</taxon>
    </lineage>
</organism>
<sequence length="298" mass="35103">MAANEMDLLSEQLPGWSLNDREVAWLWLALEIQEDIQMDECLLNSRTMRDQIARSLRRNPGLARDLERARDRELLPEEAFNWIEKSGRQPKWLTAQAAKRTGLRIRSSVFRTLPDKEQLIALLDLWDRDFGQKEIALRRLSDAWTEHARSDRIFSWFKDKDERAKCALAWSWLEKNKPRLTWRADPFTKLTELLEFFDHSEASDEEKELYIEKIKRRWSTQKTRERAVEKKQYNFVLPLSVNAVLDKLAEEHQLSRTKVLEHLILCEEQHELYLPRSSPRDEPSEASSIGGAKSGAKF</sequence>
<evidence type="ECO:0000256" key="1">
    <source>
        <dbReference type="SAM" id="MobiDB-lite"/>
    </source>
</evidence>
<feature type="region of interest" description="Disordered" evidence="1">
    <location>
        <begin position="275"/>
        <end position="298"/>
    </location>
</feature>
<reference evidence="2 3" key="1">
    <citation type="submission" date="2019-12" db="EMBL/GenBank/DDBJ databases">
        <title>complete genome sequences of Pseudomonas putida str. WP8-W18-CRE-01 isolated from wastewater treatment plant effluent.</title>
        <authorList>
            <person name="Sekizuka T."/>
            <person name="Itokawa K."/>
            <person name="Yatsu K."/>
            <person name="Inamine Y."/>
            <person name="Kuroda M."/>
        </authorList>
    </citation>
    <scope>NUCLEOTIDE SEQUENCE [LARGE SCALE GENOMIC DNA]</scope>
    <source>
        <strain evidence="2 3">WP8-W18-CRE-01</strain>
    </source>
</reference>